<dbReference type="GO" id="GO:0042910">
    <property type="term" value="F:xenobiotic transmembrane transporter activity"/>
    <property type="evidence" value="ECO:0007669"/>
    <property type="project" value="TreeGrafter"/>
</dbReference>
<keyword evidence="1" id="KW-1133">Transmembrane helix</keyword>
<dbReference type="Gene3D" id="3.30.70.1440">
    <property type="entry name" value="Multidrug efflux transporter AcrB pore domain"/>
    <property type="match status" value="1"/>
</dbReference>
<feature type="transmembrane region" description="Helical" evidence="1">
    <location>
        <begin position="962"/>
        <end position="982"/>
    </location>
</feature>
<dbReference type="GO" id="GO:0005886">
    <property type="term" value="C:plasma membrane"/>
    <property type="evidence" value="ECO:0007669"/>
    <property type="project" value="TreeGrafter"/>
</dbReference>
<dbReference type="Gene3D" id="3.30.70.1430">
    <property type="entry name" value="Multidrug efflux transporter AcrB pore domain"/>
    <property type="match status" value="2"/>
</dbReference>
<dbReference type="InterPro" id="IPR027463">
    <property type="entry name" value="AcrB_DN_DC_subdom"/>
</dbReference>
<accession>A0A1Y5RYR7</accession>
<dbReference type="RefSeq" id="WP_085882070.1">
    <property type="nucleotide sequence ID" value="NZ_FWFR01000001.1"/>
</dbReference>
<dbReference type="PANTHER" id="PTHR32063:SF33">
    <property type="entry name" value="RND SUPERFAMILY EFFLUX PUMP PERMEASE COMPONENT"/>
    <property type="match status" value="1"/>
</dbReference>
<feature type="transmembrane region" description="Helical" evidence="1">
    <location>
        <begin position="382"/>
        <end position="403"/>
    </location>
</feature>
<feature type="transmembrane region" description="Helical" evidence="1">
    <location>
        <begin position="891"/>
        <end position="911"/>
    </location>
</feature>
<evidence type="ECO:0000256" key="1">
    <source>
        <dbReference type="SAM" id="Phobius"/>
    </source>
</evidence>
<sequence length="1043" mass="112702">MNPLSVVRLFVHHRTAANLLMILMIVAGLFALLRLNTQFFPTFSIDIVSVTVPWPGASAADVDGNIIAAIEPEVRFLDSVRKVTSYAAEGQGTVVIEFEPGSDMQAALSDVEQAVARVTTLPDESERPIIKRVIAYDTIARLVVSGPFSESALKSFAKEIRDELLDRGIDKIDLVGARDEEIWIEIDEGELRRLDLTLDDVGRRVGSISQDLPLGTVGGPVEKQLRSLGEVEAADLLGAVEIRSGPTGERVLLRDVARMSEAFDKDAPVARRLHDPAIELHIRRASATDALVAQRTMQDYMAEKAGTWPETLRVEMFDVMANLIRDRIELLLRNGVSGLILVLGVLFVFLNGWVAFWVAAGIPVAMLATAAVMLATGQSINMVSLFAMIMTLGVIVDDAIVVAEHGSSRRALGLSPGEAAEEGATRMLAPVVASSLTTIATFLPILLVSDIIGQIIAAIPYVVVATLIASLVECFLILPGHMRHALSGQGLRDSRLRQWFNRHFDAFRDGPFVRAVGFVVRWRYASAAGALGLLIVAAGLIVGGRVPFTFFPSPESDTVNANILFAPGTPRETTTAMIEELERALHVAEEKLTDGAGGLVLMAFGKSGISQGDDFSSVRGGNRGGVHVELAPSDHRDIRTAEFIEAWRAEIRPLPGLQRLALIERSGGPPGREVDIRLSGASSDVLKQAAEAVKDALGRYPGISDIEDDLPYGKQELLLELTPRGLALGFTTDSVSRQVRAAFEGTIARKFARGDEEVTIRLKYPREQATLAAMDRLYLKSPTGAEVPLTEAVRFNERIGFDRIRREDGHREVAVTAEVDEDRADANQVLASLAADDLPRIAGDLGIDYSFAGKAEEQERTFGDMKFGAMIGLAAIYIILAWVFSSYGRPFVVMSIIPFGFVGAVVGHMVLGYAVTVLSLVALLGLAGILVNDSIILVSTIDERISRGERVRDAIVQGTADRLRAVLLTSLTTIGGLAPLLFETSLQARFLIPMAITMVFGLMTATLLVLFLVPALTHIAEDIGGLFRGARVARRQPDAGRAA</sequence>
<dbReference type="InParanoid" id="A0A1Y5RYR7"/>
<dbReference type="PANTHER" id="PTHR32063">
    <property type="match status" value="1"/>
</dbReference>
<keyword evidence="1" id="KW-0472">Membrane</keyword>
<dbReference type="OrthoDB" id="174266at2"/>
<feature type="transmembrane region" description="Helical" evidence="1">
    <location>
        <begin position="524"/>
        <end position="544"/>
    </location>
</feature>
<name>A0A1Y5RYR7_9PROT</name>
<feature type="transmembrane region" description="Helical" evidence="1">
    <location>
        <begin position="867"/>
        <end position="884"/>
    </location>
</feature>
<dbReference type="Gene3D" id="3.30.70.1320">
    <property type="entry name" value="Multidrug efflux transporter AcrB pore domain like"/>
    <property type="match status" value="1"/>
</dbReference>
<feature type="transmembrane region" description="Helical" evidence="1">
    <location>
        <begin position="917"/>
        <end position="941"/>
    </location>
</feature>
<feature type="transmembrane region" description="Helical" evidence="1">
    <location>
        <begin position="451"/>
        <end position="478"/>
    </location>
</feature>
<dbReference type="Proteomes" id="UP000193200">
    <property type="component" value="Unassembled WGS sequence"/>
</dbReference>
<evidence type="ECO:0000313" key="3">
    <source>
        <dbReference type="Proteomes" id="UP000193200"/>
    </source>
</evidence>
<keyword evidence="1" id="KW-0812">Transmembrane</keyword>
<dbReference type="Gene3D" id="3.30.2090.10">
    <property type="entry name" value="Multidrug efflux transporter AcrB TolC docking domain, DN and DC subdomains"/>
    <property type="match status" value="2"/>
</dbReference>
<keyword evidence="3" id="KW-1185">Reference proteome</keyword>
<dbReference type="Pfam" id="PF00873">
    <property type="entry name" value="ACR_tran"/>
    <property type="match status" value="1"/>
</dbReference>
<evidence type="ECO:0000313" key="2">
    <source>
        <dbReference type="EMBL" id="SLN25641.1"/>
    </source>
</evidence>
<feature type="transmembrane region" description="Helical" evidence="1">
    <location>
        <begin position="330"/>
        <end position="350"/>
    </location>
</feature>
<dbReference type="PRINTS" id="PR00702">
    <property type="entry name" value="ACRIFLAVINRP"/>
</dbReference>
<gene>
    <name evidence="2" type="primary">mexB_1</name>
    <name evidence="2" type="ORF">OCH7691_00764</name>
</gene>
<feature type="transmembrane region" description="Helical" evidence="1">
    <location>
        <begin position="356"/>
        <end position="375"/>
    </location>
</feature>
<feature type="transmembrane region" description="Helical" evidence="1">
    <location>
        <begin position="15"/>
        <end position="33"/>
    </location>
</feature>
<protein>
    <submittedName>
        <fullName evidence="2">Multidrug resistance protein MexB</fullName>
    </submittedName>
</protein>
<dbReference type="SUPFAM" id="SSF82714">
    <property type="entry name" value="Multidrug efflux transporter AcrB TolC docking domain, DN and DC subdomains"/>
    <property type="match status" value="2"/>
</dbReference>
<dbReference type="InterPro" id="IPR001036">
    <property type="entry name" value="Acrflvin-R"/>
</dbReference>
<feature type="transmembrane region" description="Helical" evidence="1">
    <location>
        <begin position="988"/>
        <end position="1013"/>
    </location>
</feature>
<dbReference type="SUPFAM" id="SSF82693">
    <property type="entry name" value="Multidrug efflux transporter AcrB pore domain, PN1, PN2, PC1 and PC2 subdomains"/>
    <property type="match status" value="1"/>
</dbReference>
<dbReference type="AlphaFoldDB" id="A0A1Y5RYR7"/>
<dbReference type="Gene3D" id="1.20.1640.10">
    <property type="entry name" value="Multidrug efflux transporter AcrB transmembrane domain"/>
    <property type="match status" value="2"/>
</dbReference>
<dbReference type="SUPFAM" id="SSF82866">
    <property type="entry name" value="Multidrug efflux transporter AcrB transmembrane domain"/>
    <property type="match status" value="2"/>
</dbReference>
<dbReference type="EMBL" id="FWFR01000001">
    <property type="protein sequence ID" value="SLN25641.1"/>
    <property type="molecule type" value="Genomic_DNA"/>
</dbReference>
<reference evidence="2 3" key="1">
    <citation type="submission" date="2017-03" db="EMBL/GenBank/DDBJ databases">
        <authorList>
            <person name="Afonso C.L."/>
            <person name="Miller P.J."/>
            <person name="Scott M.A."/>
            <person name="Spackman E."/>
            <person name="Goraichik I."/>
            <person name="Dimitrov K.M."/>
            <person name="Suarez D.L."/>
            <person name="Swayne D.E."/>
        </authorList>
    </citation>
    <scope>NUCLEOTIDE SEQUENCE [LARGE SCALE GENOMIC DNA]</scope>
    <source>
        <strain evidence="2 3">CECT 7691</strain>
    </source>
</reference>
<organism evidence="2 3">
    <name type="scientific">Oceanibacterium hippocampi</name>
    <dbReference type="NCBI Taxonomy" id="745714"/>
    <lineage>
        <taxon>Bacteria</taxon>
        <taxon>Pseudomonadati</taxon>
        <taxon>Pseudomonadota</taxon>
        <taxon>Alphaproteobacteria</taxon>
        <taxon>Sneathiellales</taxon>
        <taxon>Sneathiellaceae</taxon>
        <taxon>Oceanibacterium</taxon>
    </lineage>
</organism>
<proteinExistence type="predicted"/>